<reference evidence="1" key="1">
    <citation type="submission" date="2023-01" db="EMBL/GenBank/DDBJ databases">
        <title>Human gut microbiome strain richness.</title>
        <authorList>
            <person name="Chen-Liaw A."/>
        </authorList>
    </citation>
    <scope>NUCLEOTIDE SEQUENCE</scope>
    <source>
        <strain evidence="1">1001217st2_G6_1001217B_191108</strain>
    </source>
</reference>
<proteinExistence type="predicted"/>
<dbReference type="AlphaFoldDB" id="A0AB35II41"/>
<evidence type="ECO:0000313" key="2">
    <source>
        <dbReference type="Proteomes" id="UP001211987"/>
    </source>
</evidence>
<dbReference type="Proteomes" id="UP001211987">
    <property type="component" value="Unassembled WGS sequence"/>
</dbReference>
<protein>
    <submittedName>
        <fullName evidence="1">Uncharacterized protein</fullName>
    </submittedName>
</protein>
<dbReference type="GeneID" id="76833317"/>
<accession>A0AB35II41</accession>
<comment type="caution">
    <text evidence="1">The sequence shown here is derived from an EMBL/GenBank/DDBJ whole genome shotgun (WGS) entry which is preliminary data.</text>
</comment>
<organism evidence="1 2">
    <name type="scientific">Thomasclavelia ramosa</name>
    <dbReference type="NCBI Taxonomy" id="1547"/>
    <lineage>
        <taxon>Bacteria</taxon>
        <taxon>Bacillati</taxon>
        <taxon>Bacillota</taxon>
        <taxon>Erysipelotrichia</taxon>
        <taxon>Erysipelotrichales</taxon>
        <taxon>Coprobacillaceae</taxon>
        <taxon>Thomasclavelia</taxon>
    </lineage>
</organism>
<gene>
    <name evidence="1" type="ORF">PM738_04705</name>
</gene>
<sequence length="43" mass="5147">MYYYDFLIEMGLEIFAANLDNYNFDYDLEVKSDNLLKVAKESQ</sequence>
<evidence type="ECO:0000313" key="1">
    <source>
        <dbReference type="EMBL" id="MDB7083094.1"/>
    </source>
</evidence>
<dbReference type="EMBL" id="JAQLKE010000005">
    <property type="protein sequence ID" value="MDB7083094.1"/>
    <property type="molecule type" value="Genomic_DNA"/>
</dbReference>
<dbReference type="RefSeq" id="WP_003537621.1">
    <property type="nucleotide sequence ID" value="NZ_AP031443.1"/>
</dbReference>
<name>A0AB35II41_9FIRM</name>